<dbReference type="GO" id="GO:0003911">
    <property type="term" value="F:DNA ligase (NAD+) activity"/>
    <property type="evidence" value="ECO:0007669"/>
    <property type="project" value="UniProtKB-EC"/>
</dbReference>
<dbReference type="Gene3D" id="2.40.50.140">
    <property type="entry name" value="Nucleic acid-binding proteins"/>
    <property type="match status" value="1"/>
</dbReference>
<dbReference type="PIRSF" id="PIRSF001604">
    <property type="entry name" value="LigA"/>
    <property type="match status" value="1"/>
</dbReference>
<dbReference type="SUPFAM" id="SSF52113">
    <property type="entry name" value="BRCT domain"/>
    <property type="match status" value="1"/>
</dbReference>
<dbReference type="Gene3D" id="1.10.150.20">
    <property type="entry name" value="5' to 3' exonuclease, C-terminal subdomain"/>
    <property type="match status" value="1"/>
</dbReference>
<dbReference type="SMART" id="SM00532">
    <property type="entry name" value="LIGANc"/>
    <property type="match status" value="1"/>
</dbReference>
<dbReference type="SUPFAM" id="SSF47781">
    <property type="entry name" value="RuvA domain 2-like"/>
    <property type="match status" value="1"/>
</dbReference>
<feature type="domain" description="BRCT" evidence="8">
    <location>
        <begin position="563"/>
        <end position="630"/>
    </location>
</feature>
<keyword evidence="6" id="KW-0520">NAD</keyword>
<dbReference type="PROSITE" id="PS50172">
    <property type="entry name" value="BRCT"/>
    <property type="match status" value="1"/>
</dbReference>
<evidence type="ECO:0000256" key="5">
    <source>
        <dbReference type="ARBA" id="ARBA00022833"/>
    </source>
</evidence>
<dbReference type="EMBL" id="MN739860">
    <property type="protein sequence ID" value="QHT74976.1"/>
    <property type="molecule type" value="Genomic_DNA"/>
</dbReference>
<dbReference type="GO" id="GO:0006260">
    <property type="term" value="P:DNA replication"/>
    <property type="evidence" value="ECO:0007669"/>
    <property type="project" value="UniProtKB-KW"/>
</dbReference>
<dbReference type="GO" id="GO:0046872">
    <property type="term" value="F:metal ion binding"/>
    <property type="evidence" value="ECO:0007669"/>
    <property type="project" value="UniProtKB-KW"/>
</dbReference>
<dbReference type="InterPro" id="IPR012340">
    <property type="entry name" value="NA-bd_OB-fold"/>
</dbReference>
<dbReference type="SUPFAM" id="SSF50249">
    <property type="entry name" value="Nucleic acid-binding proteins"/>
    <property type="match status" value="1"/>
</dbReference>
<organism evidence="9">
    <name type="scientific">viral metagenome</name>
    <dbReference type="NCBI Taxonomy" id="1070528"/>
    <lineage>
        <taxon>unclassified sequences</taxon>
        <taxon>metagenomes</taxon>
        <taxon>organismal metagenomes</taxon>
    </lineage>
</organism>
<proteinExistence type="predicted"/>
<dbReference type="InterPro" id="IPR036420">
    <property type="entry name" value="BRCT_dom_sf"/>
</dbReference>
<keyword evidence="5" id="KW-0862">Zinc</keyword>
<evidence type="ECO:0000256" key="2">
    <source>
        <dbReference type="ARBA" id="ARBA00022598"/>
    </source>
</evidence>
<dbReference type="InterPro" id="IPR013839">
    <property type="entry name" value="DNAligase_adenylation"/>
</dbReference>
<dbReference type="InterPro" id="IPR013840">
    <property type="entry name" value="DNAligase_N"/>
</dbReference>
<keyword evidence="3" id="KW-0235">DNA replication</keyword>
<evidence type="ECO:0000259" key="8">
    <source>
        <dbReference type="PROSITE" id="PS50172"/>
    </source>
</evidence>
<dbReference type="Pfam" id="PF00533">
    <property type="entry name" value="BRCT"/>
    <property type="match status" value="1"/>
</dbReference>
<dbReference type="AlphaFoldDB" id="A0A6C0H407"/>
<protein>
    <recommendedName>
        <fullName evidence="1">DNA ligase (NAD(+))</fullName>
        <ecNumber evidence="1">6.5.1.2</ecNumber>
    </recommendedName>
</protein>
<comment type="catalytic activity">
    <reaction evidence="7">
        <text>NAD(+) + (deoxyribonucleotide)n-3'-hydroxyl + 5'-phospho-(deoxyribonucleotide)m = (deoxyribonucleotide)n+m + AMP + beta-nicotinamide D-nucleotide.</text>
        <dbReference type="EC" id="6.5.1.2"/>
    </reaction>
</comment>
<accession>A0A6C0H407</accession>
<dbReference type="InterPro" id="IPR001357">
    <property type="entry name" value="BRCT_dom"/>
</dbReference>
<keyword evidence="4" id="KW-0479">Metal-binding</keyword>
<dbReference type="GO" id="GO:0006281">
    <property type="term" value="P:DNA repair"/>
    <property type="evidence" value="ECO:0007669"/>
    <property type="project" value="InterPro"/>
</dbReference>
<name>A0A6C0H407_9ZZZZ</name>
<dbReference type="Pfam" id="PF03120">
    <property type="entry name" value="OB_DNA_ligase"/>
    <property type="match status" value="1"/>
</dbReference>
<sequence>MENVITKMSSLSDKEFEKYLLSESLLVLHSVKLYADDIYYNSGKSSGLNDWQYDTLKETLNIRDPHYIIPTGALIRDHENRTKLPFWLGSMNKFKPEDDKAIIKWIASNKATEYIIEDKLDGISCLLVVKNSKIKIYTRGDGIIGADISYLVKYLKNIPSNIKQDISVRGELIMNNQVFKKKYEKEYANPRNMVSGLIGSKKMKEGVQYIEFIAYEVINSEVENKPSEQLKYLDDLGFTTVWREMVKDFNVDNLMEYIIRSKETSKYEIDGIIVQPNSSYERNTSGNPQYAFAFKMRLSDNLIRSKVLQVEWNVSKWGVLKPRVEIEPVQLGGVTITWASGFNAKFIVEKSIGVDAVIEITRSGDVIPYIVSVVKKAKDPDMPKIAYTWNETGVDIKTNEYEDEMAVKRIASFFSELGIKHVGEKNVQKIYESGHDTLLKIVMASKEDFEKVPGFGKKMAERAWNNIHDGLKDLSIPLVLGASGVFGIGLGTKKITTLMNDFPDLLVASGSMKSEDILERIIKAEGFSHITAKKVVDNLEEAKQFIDDMRKYATFKDVSVPQSSEGCLRDMKIVLSGFRDKKLEDEIVKRGGKVTTTVSKQTSILVVASIDAEPSGKAAKAKEFGVQIVQLKDFINRFIH</sequence>
<dbReference type="Pfam" id="PF01653">
    <property type="entry name" value="DNA_ligase_aden"/>
    <property type="match status" value="1"/>
</dbReference>
<evidence type="ECO:0000313" key="9">
    <source>
        <dbReference type="EMBL" id="QHT74976.1"/>
    </source>
</evidence>
<dbReference type="SUPFAM" id="SSF56091">
    <property type="entry name" value="DNA ligase/mRNA capping enzyme, catalytic domain"/>
    <property type="match status" value="1"/>
</dbReference>
<evidence type="ECO:0000256" key="6">
    <source>
        <dbReference type="ARBA" id="ARBA00023027"/>
    </source>
</evidence>
<dbReference type="InterPro" id="IPR001679">
    <property type="entry name" value="DNA_ligase"/>
</dbReference>
<dbReference type="InterPro" id="IPR004150">
    <property type="entry name" value="NAD_DNA_ligase_OB"/>
</dbReference>
<dbReference type="EC" id="6.5.1.2" evidence="1"/>
<dbReference type="InterPro" id="IPR010994">
    <property type="entry name" value="RuvA_2-like"/>
</dbReference>
<dbReference type="Gene3D" id="3.30.470.30">
    <property type="entry name" value="DNA ligase/mRNA capping enzyme"/>
    <property type="match status" value="1"/>
</dbReference>
<evidence type="ECO:0000256" key="1">
    <source>
        <dbReference type="ARBA" id="ARBA00012722"/>
    </source>
</evidence>
<evidence type="ECO:0000256" key="7">
    <source>
        <dbReference type="ARBA" id="ARBA00034005"/>
    </source>
</evidence>
<evidence type="ECO:0000256" key="4">
    <source>
        <dbReference type="ARBA" id="ARBA00022723"/>
    </source>
</evidence>
<evidence type="ECO:0000256" key="3">
    <source>
        <dbReference type="ARBA" id="ARBA00022705"/>
    </source>
</evidence>
<dbReference type="Gene3D" id="3.40.50.10190">
    <property type="entry name" value="BRCT domain"/>
    <property type="match status" value="1"/>
</dbReference>
<dbReference type="Pfam" id="PF14520">
    <property type="entry name" value="HHH_5"/>
    <property type="match status" value="1"/>
</dbReference>
<keyword evidence="2" id="KW-0436">Ligase</keyword>
<reference evidence="9" key="1">
    <citation type="journal article" date="2020" name="Nature">
        <title>Giant virus diversity and host interactions through global metagenomics.</title>
        <authorList>
            <person name="Schulz F."/>
            <person name="Roux S."/>
            <person name="Paez-Espino D."/>
            <person name="Jungbluth S."/>
            <person name="Walsh D.A."/>
            <person name="Denef V.J."/>
            <person name="McMahon K.D."/>
            <person name="Konstantinidis K.T."/>
            <person name="Eloe-Fadrosh E.A."/>
            <person name="Kyrpides N.C."/>
            <person name="Woyke T."/>
        </authorList>
    </citation>
    <scope>NUCLEOTIDE SEQUENCE</scope>
    <source>
        <strain evidence="9">GVMAG-M-3300023179-62</strain>
    </source>
</reference>